<proteinExistence type="predicted"/>
<comment type="caution">
    <text evidence="1">The sequence shown here is derived from an EMBL/GenBank/DDBJ whole genome shotgun (WGS) entry which is preliminary data.</text>
</comment>
<name>A0A1R2CM08_9CILI</name>
<evidence type="ECO:0000313" key="1">
    <source>
        <dbReference type="EMBL" id="OMJ90005.1"/>
    </source>
</evidence>
<reference evidence="1 2" key="1">
    <citation type="submission" date="2016-11" db="EMBL/GenBank/DDBJ databases">
        <title>The macronuclear genome of Stentor coeruleus: a giant cell with tiny introns.</title>
        <authorList>
            <person name="Slabodnick M."/>
            <person name="Ruby J.G."/>
            <person name="Reiff S.B."/>
            <person name="Swart E.C."/>
            <person name="Gosai S."/>
            <person name="Prabakaran S."/>
            <person name="Witkowska E."/>
            <person name="Larue G.E."/>
            <person name="Fisher S."/>
            <person name="Freeman R.M."/>
            <person name="Gunawardena J."/>
            <person name="Chu W."/>
            <person name="Stover N.A."/>
            <person name="Gregory B.D."/>
            <person name="Nowacki M."/>
            <person name="Derisi J."/>
            <person name="Roy S.W."/>
            <person name="Marshall W.F."/>
            <person name="Sood P."/>
        </authorList>
    </citation>
    <scope>NUCLEOTIDE SEQUENCE [LARGE SCALE GENOMIC DNA]</scope>
    <source>
        <strain evidence="1">WM001</strain>
    </source>
</reference>
<organism evidence="1 2">
    <name type="scientific">Stentor coeruleus</name>
    <dbReference type="NCBI Taxonomy" id="5963"/>
    <lineage>
        <taxon>Eukaryota</taxon>
        <taxon>Sar</taxon>
        <taxon>Alveolata</taxon>
        <taxon>Ciliophora</taxon>
        <taxon>Postciliodesmatophora</taxon>
        <taxon>Heterotrichea</taxon>
        <taxon>Heterotrichida</taxon>
        <taxon>Stentoridae</taxon>
        <taxon>Stentor</taxon>
    </lineage>
</organism>
<accession>A0A1R2CM08</accession>
<protein>
    <submittedName>
        <fullName evidence="1">Uncharacterized protein</fullName>
    </submittedName>
</protein>
<sequence length="89" mass="10255">MDIDSIHPGEEPQDIVEKYLAIEVTPQKPHVLQDDLIANFGLQKFFKEHKVKKSNRALQISLKEIVGIEKNLKTPEFVLSNLQKQQLFS</sequence>
<keyword evidence="2" id="KW-1185">Reference proteome</keyword>
<gene>
    <name evidence="1" type="ORF">SteCoe_7680</name>
</gene>
<dbReference type="Proteomes" id="UP000187209">
    <property type="component" value="Unassembled WGS sequence"/>
</dbReference>
<dbReference type="EMBL" id="MPUH01000112">
    <property type="protein sequence ID" value="OMJ90005.1"/>
    <property type="molecule type" value="Genomic_DNA"/>
</dbReference>
<evidence type="ECO:0000313" key="2">
    <source>
        <dbReference type="Proteomes" id="UP000187209"/>
    </source>
</evidence>
<dbReference type="AlphaFoldDB" id="A0A1R2CM08"/>